<comment type="caution">
    <text evidence="2">The sequence shown here is derived from an EMBL/GenBank/DDBJ whole genome shotgun (WGS) entry which is preliminary data.</text>
</comment>
<dbReference type="EC" id="2.3.1.9" evidence="2"/>
<dbReference type="GO" id="GO:0003985">
    <property type="term" value="F:acetyl-CoA C-acetyltransferase activity"/>
    <property type="evidence" value="ECO:0007669"/>
    <property type="project" value="UniProtKB-EC"/>
</dbReference>
<reference evidence="2 3" key="1">
    <citation type="submission" date="2014-01" db="EMBL/GenBank/DDBJ databases">
        <authorList>
            <person name="Dobos K."/>
            <person name="Lenaerts A."/>
            <person name="Ordway D."/>
            <person name="DeGroote M.A."/>
            <person name="Parker T."/>
            <person name="Sizemore C."/>
            <person name="Tallon L.J."/>
            <person name="Sadzewicz L.K."/>
            <person name="Sengamalay N."/>
            <person name="Fraser C.M."/>
            <person name="Hine E."/>
            <person name="Shefchek K.A."/>
            <person name="Das S.P."/>
            <person name="Tettelin H."/>
        </authorList>
    </citation>
    <scope>NUCLEOTIDE SEQUENCE [LARGE SCALE GENOMIC DNA]</scope>
    <source>
        <strain evidence="2 3">Harvey</strain>
    </source>
</reference>
<evidence type="ECO:0000313" key="3">
    <source>
        <dbReference type="Proteomes" id="UP000020681"/>
    </source>
</evidence>
<dbReference type="EMBL" id="JAOL01000133">
    <property type="protein sequence ID" value="EUA88840.1"/>
    <property type="molecule type" value="Genomic_DNA"/>
</dbReference>
<dbReference type="Proteomes" id="UP000020681">
    <property type="component" value="Unassembled WGS sequence"/>
</dbReference>
<evidence type="ECO:0000256" key="1">
    <source>
        <dbReference type="SAM" id="MobiDB-lite"/>
    </source>
</evidence>
<accession>A0ABN0QVZ7</accession>
<sequence length="37" mass="3870">MTVTGGLTFAGARGTTTSHIRLPPWPSYWRPTPAGAG</sequence>
<evidence type="ECO:0000313" key="2">
    <source>
        <dbReference type="EMBL" id="EUA88840.1"/>
    </source>
</evidence>
<keyword evidence="2" id="KW-0808">Transferase</keyword>
<organism evidence="2 3">
    <name type="scientific">Mycobacterium ulcerans str. Harvey</name>
    <dbReference type="NCBI Taxonomy" id="1299332"/>
    <lineage>
        <taxon>Bacteria</taxon>
        <taxon>Bacillati</taxon>
        <taxon>Actinomycetota</taxon>
        <taxon>Actinomycetes</taxon>
        <taxon>Mycobacteriales</taxon>
        <taxon>Mycobacteriaceae</taxon>
        <taxon>Mycobacterium</taxon>
        <taxon>Mycobacterium ulcerans group</taxon>
    </lineage>
</organism>
<proteinExistence type="predicted"/>
<feature type="region of interest" description="Disordered" evidence="1">
    <location>
        <begin position="1"/>
        <end position="37"/>
    </location>
</feature>
<protein>
    <submittedName>
        <fullName evidence="2">Acetyl-CoA acetyltransferase domain protein</fullName>
        <ecNumber evidence="2">2.3.1.9</ecNumber>
    </submittedName>
</protein>
<gene>
    <name evidence="2" type="ORF">I551_4697</name>
</gene>
<keyword evidence="3" id="KW-1185">Reference proteome</keyword>
<name>A0ABN0QVZ7_MYCUL</name>
<keyword evidence="2" id="KW-0012">Acyltransferase</keyword>